<proteinExistence type="predicted"/>
<protein>
    <submittedName>
        <fullName evidence="5">Micrococcal nuclease</fullName>
    </submittedName>
</protein>
<dbReference type="GO" id="GO:0004519">
    <property type="term" value="F:endonuclease activity"/>
    <property type="evidence" value="ECO:0007669"/>
    <property type="project" value="UniProtKB-KW"/>
</dbReference>
<dbReference type="PROSITE" id="PS50830">
    <property type="entry name" value="TNASE_3"/>
    <property type="match status" value="1"/>
</dbReference>
<keyword evidence="3" id="KW-0378">Hydrolase</keyword>
<dbReference type="InterPro" id="IPR016071">
    <property type="entry name" value="Staphylococal_nuclease_OB-fold"/>
</dbReference>
<dbReference type="Pfam" id="PF00565">
    <property type="entry name" value="SNase"/>
    <property type="match status" value="1"/>
</dbReference>
<dbReference type="SUPFAM" id="SSF50199">
    <property type="entry name" value="Staphylococcal nuclease"/>
    <property type="match status" value="1"/>
</dbReference>
<keyword evidence="1" id="KW-0540">Nuclease</keyword>
<dbReference type="InterPro" id="IPR035437">
    <property type="entry name" value="SNase_OB-fold_sf"/>
</dbReference>
<dbReference type="SMART" id="SM00318">
    <property type="entry name" value="SNc"/>
    <property type="match status" value="1"/>
</dbReference>
<feature type="domain" description="TNase-like" evidence="4">
    <location>
        <begin position="34"/>
        <end position="159"/>
    </location>
</feature>
<organism evidence="5 6">
    <name type="scientific">Variovorax paradoxus</name>
    <dbReference type="NCBI Taxonomy" id="34073"/>
    <lineage>
        <taxon>Bacteria</taxon>
        <taxon>Pseudomonadati</taxon>
        <taxon>Pseudomonadota</taxon>
        <taxon>Betaproteobacteria</taxon>
        <taxon>Burkholderiales</taxon>
        <taxon>Comamonadaceae</taxon>
        <taxon>Variovorax</taxon>
    </lineage>
</organism>
<evidence type="ECO:0000259" key="4">
    <source>
        <dbReference type="PROSITE" id="PS50830"/>
    </source>
</evidence>
<dbReference type="EMBL" id="QFPP01000034">
    <property type="protein sequence ID" value="PZQ77015.1"/>
    <property type="molecule type" value="Genomic_DNA"/>
</dbReference>
<accession>A0A2W5QQ28</accession>
<name>A0A2W5QQ28_VARPD</name>
<evidence type="ECO:0000313" key="6">
    <source>
        <dbReference type="Proteomes" id="UP000249135"/>
    </source>
</evidence>
<reference evidence="5 6" key="1">
    <citation type="submission" date="2017-08" db="EMBL/GenBank/DDBJ databases">
        <title>Infants hospitalized years apart are colonized by the same room-sourced microbial strains.</title>
        <authorList>
            <person name="Brooks B."/>
            <person name="Olm M.R."/>
            <person name="Firek B.A."/>
            <person name="Baker R."/>
            <person name="Thomas B.C."/>
            <person name="Morowitz M.J."/>
            <person name="Banfield J.F."/>
        </authorList>
    </citation>
    <scope>NUCLEOTIDE SEQUENCE [LARGE SCALE GENOMIC DNA]</scope>
    <source>
        <strain evidence="5">S2_005_003_R2_41</strain>
    </source>
</reference>
<evidence type="ECO:0000256" key="1">
    <source>
        <dbReference type="ARBA" id="ARBA00022722"/>
    </source>
</evidence>
<dbReference type="Proteomes" id="UP000249135">
    <property type="component" value="Unassembled WGS sequence"/>
</dbReference>
<gene>
    <name evidence="5" type="ORF">DI563_05380</name>
</gene>
<evidence type="ECO:0000256" key="2">
    <source>
        <dbReference type="ARBA" id="ARBA00022759"/>
    </source>
</evidence>
<dbReference type="Gene3D" id="2.40.50.90">
    <property type="match status" value="1"/>
</dbReference>
<dbReference type="AlphaFoldDB" id="A0A2W5QQ28"/>
<evidence type="ECO:0000313" key="5">
    <source>
        <dbReference type="EMBL" id="PZQ77015.1"/>
    </source>
</evidence>
<dbReference type="PANTHER" id="PTHR12302">
    <property type="entry name" value="EBNA2 BINDING PROTEIN P100"/>
    <property type="match status" value="1"/>
</dbReference>
<keyword evidence="2" id="KW-0255">Endonuclease</keyword>
<dbReference type="PANTHER" id="PTHR12302:SF3">
    <property type="entry name" value="SERINE_THREONINE-PROTEIN KINASE 31"/>
    <property type="match status" value="1"/>
</dbReference>
<evidence type="ECO:0000256" key="3">
    <source>
        <dbReference type="ARBA" id="ARBA00022801"/>
    </source>
</evidence>
<sequence>MNPFSVSQLSRCEVLAVSLVAFFCFFSGSSAVAGEFRGKVVGVLDGDTIDVLVGRTDGAVERRRVRLADIDAPEKGQPFGARAKAALSTLVYSQEVRVVDRGSDRYGRTLGVVMGATGEANEAMVRDGLAWVYRRYSSRADLLAAEAVARGERRGLWALPSPTPPWQWRHDRAGTAVLGVSQ</sequence>
<comment type="caution">
    <text evidence="5">The sequence shown here is derived from an EMBL/GenBank/DDBJ whole genome shotgun (WGS) entry which is preliminary data.</text>
</comment>
<dbReference type="GO" id="GO:0016787">
    <property type="term" value="F:hydrolase activity"/>
    <property type="evidence" value="ECO:0007669"/>
    <property type="project" value="UniProtKB-KW"/>
</dbReference>